<dbReference type="CDD" id="cd06533">
    <property type="entry name" value="Glyco_transf_WecG_TagA"/>
    <property type="match status" value="1"/>
</dbReference>
<reference evidence="3" key="1">
    <citation type="journal article" date="2015" name="ISME J.">
        <title>Draft Genome Sequence of Streptomyces incarnatus NRRL8089, which Produces the Nucleoside Antibiotic Sinefungin.</title>
        <authorList>
            <person name="Oshima K."/>
            <person name="Hattori M."/>
            <person name="Shimizu H."/>
            <person name="Fukuda K."/>
            <person name="Nemoto M."/>
            <person name="Inagaki K."/>
            <person name="Tamura T."/>
        </authorList>
    </citation>
    <scope>NUCLEOTIDE SEQUENCE</scope>
    <source>
        <strain evidence="3">FACHB-1375</strain>
    </source>
</reference>
<dbReference type="NCBIfam" id="TIGR00696">
    <property type="entry name" value="wecG_tagA_cpsF"/>
    <property type="match status" value="1"/>
</dbReference>
<keyword evidence="2" id="KW-0808">Transferase</keyword>
<evidence type="ECO:0000256" key="1">
    <source>
        <dbReference type="ARBA" id="ARBA00022676"/>
    </source>
</evidence>
<gene>
    <name evidence="3" type="ORF">H6G03_21745</name>
</gene>
<sequence>MKKVNILNLPIDNVSQVELLDQLQLGGIVFTPNVDHLIKLQNDGEFYKAYNSATYKVCDSQIVMYASKFLGTPLKEKISGSDLFPAFYNHYKDDERVKIFLLGAAEGVAKKAQERINKTVGRKIIVDSYSPSFGFDKNEEECCKIVDIINKSGATVLAIGVGAPKQEKWIAKYKDKLPNIKTFLAIGATLDFEAGNKPRSPQWMSNMGLEWLYRLLSEPQRLWKRYLVDDLPFIWLVIKQKLNSYKIPLTREKNIYDFDTN</sequence>
<keyword evidence="1" id="KW-0328">Glycosyltransferase</keyword>
<evidence type="ECO:0000313" key="3">
    <source>
        <dbReference type="EMBL" id="MBD2183650.1"/>
    </source>
</evidence>
<evidence type="ECO:0000256" key="2">
    <source>
        <dbReference type="ARBA" id="ARBA00022679"/>
    </source>
</evidence>
<dbReference type="PANTHER" id="PTHR34136">
    <property type="match status" value="1"/>
</dbReference>
<proteinExistence type="predicted"/>
<comment type="caution">
    <text evidence="3">The sequence shown here is derived from an EMBL/GenBank/DDBJ whole genome shotgun (WGS) entry which is preliminary data.</text>
</comment>
<reference evidence="3" key="2">
    <citation type="submission" date="2020-08" db="EMBL/GenBank/DDBJ databases">
        <authorList>
            <person name="Chen M."/>
            <person name="Teng W."/>
            <person name="Zhao L."/>
            <person name="Hu C."/>
            <person name="Zhou Y."/>
            <person name="Han B."/>
            <person name="Song L."/>
            <person name="Shu W."/>
        </authorList>
    </citation>
    <scope>NUCLEOTIDE SEQUENCE</scope>
    <source>
        <strain evidence="3">FACHB-1375</strain>
    </source>
</reference>
<dbReference type="InterPro" id="IPR004629">
    <property type="entry name" value="WecG_TagA_CpsF"/>
</dbReference>
<dbReference type="GO" id="GO:0016758">
    <property type="term" value="F:hexosyltransferase activity"/>
    <property type="evidence" value="ECO:0007669"/>
    <property type="project" value="TreeGrafter"/>
</dbReference>
<name>A0A926ZI17_9CYAN</name>
<protein>
    <submittedName>
        <fullName evidence="3">WecB/TagA/CpsF family glycosyltransferase</fullName>
    </submittedName>
</protein>
<organism evidence="3 4">
    <name type="scientific">Aerosakkonema funiforme FACHB-1375</name>
    <dbReference type="NCBI Taxonomy" id="2949571"/>
    <lineage>
        <taxon>Bacteria</taxon>
        <taxon>Bacillati</taxon>
        <taxon>Cyanobacteriota</taxon>
        <taxon>Cyanophyceae</taxon>
        <taxon>Oscillatoriophycideae</taxon>
        <taxon>Aerosakkonematales</taxon>
        <taxon>Aerosakkonemataceae</taxon>
        <taxon>Aerosakkonema</taxon>
    </lineage>
</organism>
<dbReference type="Pfam" id="PF03808">
    <property type="entry name" value="Glyco_tran_WecG"/>
    <property type="match status" value="1"/>
</dbReference>
<dbReference type="EMBL" id="JACJPW010000061">
    <property type="protein sequence ID" value="MBD2183650.1"/>
    <property type="molecule type" value="Genomic_DNA"/>
</dbReference>
<accession>A0A926ZI17</accession>
<dbReference type="PANTHER" id="PTHR34136:SF1">
    <property type="entry name" value="UDP-N-ACETYL-D-MANNOSAMINURONIC ACID TRANSFERASE"/>
    <property type="match status" value="1"/>
</dbReference>
<dbReference type="Proteomes" id="UP000641646">
    <property type="component" value="Unassembled WGS sequence"/>
</dbReference>
<evidence type="ECO:0000313" key="4">
    <source>
        <dbReference type="Proteomes" id="UP000641646"/>
    </source>
</evidence>
<keyword evidence="4" id="KW-1185">Reference proteome</keyword>
<dbReference type="RefSeq" id="WP_190468439.1">
    <property type="nucleotide sequence ID" value="NZ_JACJPW010000061.1"/>
</dbReference>
<dbReference type="AlphaFoldDB" id="A0A926ZI17"/>